<dbReference type="Pfam" id="PF07166">
    <property type="entry name" value="DUF1398"/>
    <property type="match status" value="1"/>
</dbReference>
<evidence type="ECO:0000313" key="2">
    <source>
        <dbReference type="Proteomes" id="UP001216579"/>
    </source>
</evidence>
<accession>A0ABT5ZL26</accession>
<dbReference type="EMBL" id="JARJBC010000005">
    <property type="protein sequence ID" value="MDF3289688.1"/>
    <property type="molecule type" value="Genomic_DNA"/>
</dbReference>
<gene>
    <name evidence="1" type="ORF">P3G67_10660</name>
</gene>
<keyword evidence="2" id="KW-1185">Reference proteome</keyword>
<protein>
    <submittedName>
        <fullName evidence="1">DUF1398 family protein</fullName>
    </submittedName>
</protein>
<organism evidence="1 2">
    <name type="scientific">Streptomyces silvisoli</name>
    <dbReference type="NCBI Taxonomy" id="3034235"/>
    <lineage>
        <taxon>Bacteria</taxon>
        <taxon>Bacillati</taxon>
        <taxon>Actinomycetota</taxon>
        <taxon>Actinomycetes</taxon>
        <taxon>Kitasatosporales</taxon>
        <taxon>Streptomycetaceae</taxon>
        <taxon>Streptomyces</taxon>
    </lineage>
</organism>
<proteinExistence type="predicted"/>
<dbReference type="InterPro" id="IPR036696">
    <property type="entry name" value="YdfO-like_sf"/>
</dbReference>
<name>A0ABT5ZL26_9ACTN</name>
<dbReference type="InterPro" id="IPR009833">
    <property type="entry name" value="DUF1398"/>
</dbReference>
<dbReference type="Gene3D" id="3.30.1810.10">
    <property type="entry name" value="YdfO-like"/>
    <property type="match status" value="1"/>
</dbReference>
<dbReference type="SUPFAM" id="SSF160419">
    <property type="entry name" value="YdfO-like"/>
    <property type="match status" value="1"/>
</dbReference>
<dbReference type="RefSeq" id="WP_276093211.1">
    <property type="nucleotide sequence ID" value="NZ_JARJBC010000005.1"/>
</dbReference>
<sequence>MSTATTNVRAAMERAAAIRPKVGGFPYLAETLRQAGVTRCRMAVPSNAMLYLTDAGPVVDQGEPLVTGMVDVMAFDREALVKALRADQAGETTFHEFVQGCWKAGVVWYDVDLVARTCTYYGADGDSYTEIYVAVDV</sequence>
<reference evidence="1 2" key="1">
    <citation type="submission" date="2023-03" db="EMBL/GenBank/DDBJ databases">
        <title>Draft genome sequence of Streptomyces sp. RB6PN23 isolated from peat swamp forest in Thailand.</title>
        <authorList>
            <person name="Klaysubun C."/>
            <person name="Duangmal K."/>
        </authorList>
    </citation>
    <scope>NUCLEOTIDE SEQUENCE [LARGE SCALE GENOMIC DNA]</scope>
    <source>
        <strain evidence="1 2">RB6PN23</strain>
    </source>
</reference>
<comment type="caution">
    <text evidence="1">The sequence shown here is derived from an EMBL/GenBank/DDBJ whole genome shotgun (WGS) entry which is preliminary data.</text>
</comment>
<dbReference type="Proteomes" id="UP001216579">
    <property type="component" value="Unassembled WGS sequence"/>
</dbReference>
<evidence type="ECO:0000313" key="1">
    <source>
        <dbReference type="EMBL" id="MDF3289688.1"/>
    </source>
</evidence>